<evidence type="ECO:0000313" key="1">
    <source>
        <dbReference type="EMBL" id="KAK9787996.1"/>
    </source>
</evidence>
<dbReference type="EMBL" id="JALJOQ010000237">
    <property type="protein sequence ID" value="KAK9787996.1"/>
    <property type="molecule type" value="Genomic_DNA"/>
</dbReference>
<keyword evidence="2" id="KW-1185">Reference proteome</keyword>
<sequence length="133" mass="14661">MSARRLGLLVGRWARRPVSVAEPWACSSDLPASHQHLRHLASAQPQHQGLRPPPSKIILHYHEDEVDNYIALADMIEEAFPDLAVDGEEDAAVKGSIKVTKEDGEQIHMLSHEDAGNEGLVNDVLLKAGFQKD</sequence>
<proteinExistence type="predicted"/>
<comment type="caution">
    <text evidence="1">The sequence shown here is derived from an EMBL/GenBank/DDBJ whole genome shotgun (WGS) entry which is preliminary data.</text>
</comment>
<dbReference type="Proteomes" id="UP001465755">
    <property type="component" value="Unassembled WGS sequence"/>
</dbReference>
<evidence type="ECO:0000313" key="2">
    <source>
        <dbReference type="Proteomes" id="UP001465755"/>
    </source>
</evidence>
<dbReference type="AlphaFoldDB" id="A0AAW1NQ39"/>
<gene>
    <name evidence="1" type="ORF">WJX73_010206</name>
</gene>
<accession>A0AAW1NQ39</accession>
<organism evidence="1 2">
    <name type="scientific">Symbiochloris irregularis</name>
    <dbReference type="NCBI Taxonomy" id="706552"/>
    <lineage>
        <taxon>Eukaryota</taxon>
        <taxon>Viridiplantae</taxon>
        <taxon>Chlorophyta</taxon>
        <taxon>core chlorophytes</taxon>
        <taxon>Trebouxiophyceae</taxon>
        <taxon>Trebouxiales</taxon>
        <taxon>Trebouxiaceae</taxon>
        <taxon>Symbiochloris</taxon>
    </lineage>
</organism>
<reference evidence="1 2" key="1">
    <citation type="journal article" date="2024" name="Nat. Commun.">
        <title>Phylogenomics reveals the evolutionary origins of lichenization in chlorophyte algae.</title>
        <authorList>
            <person name="Puginier C."/>
            <person name="Libourel C."/>
            <person name="Otte J."/>
            <person name="Skaloud P."/>
            <person name="Haon M."/>
            <person name="Grisel S."/>
            <person name="Petersen M."/>
            <person name="Berrin J.G."/>
            <person name="Delaux P.M."/>
            <person name="Dal Grande F."/>
            <person name="Keller J."/>
        </authorList>
    </citation>
    <scope>NUCLEOTIDE SEQUENCE [LARGE SCALE GENOMIC DNA]</scope>
    <source>
        <strain evidence="1 2">SAG 2036</strain>
    </source>
</reference>
<protein>
    <submittedName>
        <fullName evidence="1">Uncharacterized protein</fullName>
    </submittedName>
</protein>
<name>A0AAW1NQ39_9CHLO</name>